<dbReference type="InterPro" id="IPR023267">
    <property type="entry name" value="RCMT"/>
</dbReference>
<dbReference type="Pfam" id="PF22458">
    <property type="entry name" value="RsmF-B_ferredox"/>
    <property type="match status" value="1"/>
</dbReference>
<evidence type="ECO:0000256" key="15">
    <source>
        <dbReference type="ARBA" id="ARBA00031088"/>
    </source>
</evidence>
<dbReference type="PROSITE" id="PS51686">
    <property type="entry name" value="SAM_MT_RSMB_NOP"/>
    <property type="match status" value="1"/>
</dbReference>
<dbReference type="GO" id="GO:0006353">
    <property type="term" value="P:DNA-templated transcription termination"/>
    <property type="evidence" value="ECO:0007669"/>
    <property type="project" value="InterPro"/>
</dbReference>
<keyword evidence="8 17" id="KW-0808">Transferase</keyword>
<comment type="caution">
    <text evidence="19">The sequence shown here is derived from an EMBL/GenBank/DDBJ whole genome shotgun (WGS) entry which is preliminary data.</text>
</comment>
<dbReference type="SUPFAM" id="SSF53335">
    <property type="entry name" value="S-adenosyl-L-methionine-dependent methyltransferases"/>
    <property type="match status" value="1"/>
</dbReference>
<feature type="binding site" evidence="17">
    <location>
        <position position="338"/>
    </location>
    <ligand>
        <name>S-adenosyl-L-methionine</name>
        <dbReference type="ChEBI" id="CHEBI:59789"/>
    </ligand>
</feature>
<dbReference type="Gene3D" id="3.30.70.1170">
    <property type="entry name" value="Sun protein, domain 3"/>
    <property type="match status" value="1"/>
</dbReference>
<feature type="domain" description="SAM-dependent MTase RsmB/NOP-type" evidence="18">
    <location>
        <begin position="178"/>
        <end position="449"/>
    </location>
</feature>
<evidence type="ECO:0000256" key="14">
    <source>
        <dbReference type="ARBA" id="ARBA00030399"/>
    </source>
</evidence>
<comment type="catalytic activity">
    <reaction evidence="16">
        <text>cytidine(967) in 16S rRNA + S-adenosyl-L-methionine = 5-methylcytidine(967) in 16S rRNA + S-adenosyl-L-homocysteine + H(+)</text>
        <dbReference type="Rhea" id="RHEA:42748"/>
        <dbReference type="Rhea" id="RHEA-COMP:10219"/>
        <dbReference type="Rhea" id="RHEA-COMP:10220"/>
        <dbReference type="ChEBI" id="CHEBI:15378"/>
        <dbReference type="ChEBI" id="CHEBI:57856"/>
        <dbReference type="ChEBI" id="CHEBI:59789"/>
        <dbReference type="ChEBI" id="CHEBI:74483"/>
        <dbReference type="ChEBI" id="CHEBI:82748"/>
        <dbReference type="EC" id="2.1.1.176"/>
    </reaction>
</comment>
<dbReference type="CDD" id="cd00447">
    <property type="entry name" value="NusB_Sun"/>
    <property type="match status" value="1"/>
</dbReference>
<keyword evidence="13" id="KW-0804">Transcription</keyword>
<name>A0A7X9IM65_9DELT</name>
<dbReference type="InterPro" id="IPR006027">
    <property type="entry name" value="NusB_RsmB_TIM44"/>
</dbReference>
<keyword evidence="10" id="KW-0889">Transcription antitermination</keyword>
<sequence>MQSQSRLRNPGSIREHALQILYRVDTTNAYAHILLKKSYEALGNEGTQSSLLTRLVKGTLENRSVLDEQITRLSKSRIRKLGPWIRNILRLGAYQVMYLDNIPKEVSVNECVELTKIYGHSGQVAFVNAVLRNLCRSLPFREQLSSSSIEDLAISTSHPTWIVELWSKQLGVEETKLLCNANNDVWPTFFRVNTLKTTTDSLIKRLGTEGLTVEKGRFSDVSLKICQRETKQPLNELSSFKEGLFTIQDESETLISLFLDPKPGHFVLDLCSAPGNKTVHIAELMKNKGLVIALDPHPRRLKLVKSLCIRLGVSIVESIAADGLHTCCRNFADRILVDAPCSGLGILGNKVDLRWNEARKDFLKLTQLQEALLENASSLLVLGGRLVYSTCTINRHENTDIIENFLSRHKEFHLVPVPLIELANDKGYYEVFPHRHGMAGAFAAILEKKKG</sequence>
<evidence type="ECO:0000256" key="13">
    <source>
        <dbReference type="ARBA" id="ARBA00023163"/>
    </source>
</evidence>
<evidence type="ECO:0000313" key="19">
    <source>
        <dbReference type="EMBL" id="NMC63705.1"/>
    </source>
</evidence>
<evidence type="ECO:0000256" key="2">
    <source>
        <dbReference type="ARBA" id="ARBA00004496"/>
    </source>
</evidence>
<dbReference type="InterPro" id="IPR001678">
    <property type="entry name" value="MeTrfase_RsmB-F_NOP2_dom"/>
</dbReference>
<evidence type="ECO:0000259" key="18">
    <source>
        <dbReference type="PROSITE" id="PS51686"/>
    </source>
</evidence>
<evidence type="ECO:0000256" key="10">
    <source>
        <dbReference type="ARBA" id="ARBA00022814"/>
    </source>
</evidence>
<dbReference type="InterPro" id="IPR049560">
    <property type="entry name" value="MeTrfase_RsmB-F_NOP2_cat"/>
</dbReference>
<dbReference type="PRINTS" id="PR02008">
    <property type="entry name" value="RCMTFAMILY"/>
</dbReference>
<keyword evidence="5" id="KW-0963">Cytoplasm</keyword>
<comment type="subcellular location">
    <subcellularLocation>
        <location evidence="2">Cytoplasm</location>
    </subcellularLocation>
</comment>
<accession>A0A7X9IM65</accession>
<dbReference type="PANTHER" id="PTHR22807:SF53">
    <property type="entry name" value="RIBOSOMAL RNA SMALL SUBUNIT METHYLTRANSFERASE B-RELATED"/>
    <property type="match status" value="1"/>
</dbReference>
<dbReference type="NCBIfam" id="NF011494">
    <property type="entry name" value="PRK14902.1"/>
    <property type="match status" value="1"/>
</dbReference>
<evidence type="ECO:0000256" key="11">
    <source>
        <dbReference type="ARBA" id="ARBA00022884"/>
    </source>
</evidence>
<dbReference type="EMBL" id="JAAZON010000507">
    <property type="protein sequence ID" value="NMC63705.1"/>
    <property type="molecule type" value="Genomic_DNA"/>
</dbReference>
<feature type="binding site" evidence="17">
    <location>
        <begin position="271"/>
        <end position="277"/>
    </location>
    <ligand>
        <name>S-adenosyl-L-methionine</name>
        <dbReference type="ChEBI" id="CHEBI:59789"/>
    </ligand>
</feature>
<dbReference type="CDD" id="cd02440">
    <property type="entry name" value="AdoMet_MTases"/>
    <property type="match status" value="1"/>
</dbReference>
<comment type="similarity">
    <text evidence="3">Belongs to the NusB family.</text>
</comment>
<evidence type="ECO:0000256" key="7">
    <source>
        <dbReference type="ARBA" id="ARBA00022603"/>
    </source>
</evidence>
<keyword evidence="12" id="KW-0805">Transcription regulation</keyword>
<keyword evidence="6" id="KW-0698">rRNA processing</keyword>
<reference evidence="19 20" key="1">
    <citation type="journal article" date="2020" name="Biotechnol. Biofuels">
        <title>New insights from the biogas microbiome by comprehensive genome-resolved metagenomics of nearly 1600 species originating from multiple anaerobic digesters.</title>
        <authorList>
            <person name="Campanaro S."/>
            <person name="Treu L."/>
            <person name="Rodriguez-R L.M."/>
            <person name="Kovalovszki A."/>
            <person name="Ziels R.M."/>
            <person name="Maus I."/>
            <person name="Zhu X."/>
            <person name="Kougias P.G."/>
            <person name="Basile A."/>
            <person name="Luo G."/>
            <person name="Schluter A."/>
            <person name="Konstantinidis K.T."/>
            <person name="Angelidaki I."/>
        </authorList>
    </citation>
    <scope>NUCLEOTIDE SEQUENCE [LARGE SCALE GENOMIC DNA]</scope>
    <source>
        <strain evidence="19">AS27yjCOA_65</strain>
    </source>
</reference>
<evidence type="ECO:0000256" key="5">
    <source>
        <dbReference type="ARBA" id="ARBA00022490"/>
    </source>
</evidence>
<dbReference type="GO" id="GO:0003723">
    <property type="term" value="F:RNA binding"/>
    <property type="evidence" value="ECO:0007669"/>
    <property type="project" value="UniProtKB-UniRule"/>
</dbReference>
<dbReference type="Gene3D" id="3.40.50.150">
    <property type="entry name" value="Vaccinia Virus protein VP39"/>
    <property type="match status" value="1"/>
</dbReference>
<evidence type="ECO:0000256" key="6">
    <source>
        <dbReference type="ARBA" id="ARBA00022552"/>
    </source>
</evidence>
<dbReference type="InterPro" id="IPR029063">
    <property type="entry name" value="SAM-dependent_MTases_sf"/>
</dbReference>
<evidence type="ECO:0000256" key="8">
    <source>
        <dbReference type="ARBA" id="ARBA00022679"/>
    </source>
</evidence>
<keyword evidence="11 17" id="KW-0694">RNA-binding</keyword>
<dbReference type="InterPro" id="IPR035926">
    <property type="entry name" value="NusB-like_sf"/>
</dbReference>
<evidence type="ECO:0000256" key="9">
    <source>
        <dbReference type="ARBA" id="ARBA00022691"/>
    </source>
</evidence>
<feature type="binding site" evidence="17">
    <location>
        <position position="295"/>
    </location>
    <ligand>
        <name>S-adenosyl-L-methionine</name>
        <dbReference type="ChEBI" id="CHEBI:59789"/>
    </ligand>
</feature>
<dbReference type="PANTHER" id="PTHR22807">
    <property type="entry name" value="NOP2 YEAST -RELATED NOL1/NOP2/FMU SUN DOMAIN-CONTAINING"/>
    <property type="match status" value="1"/>
</dbReference>
<dbReference type="InterPro" id="IPR054728">
    <property type="entry name" value="RsmB-like_ferredoxin"/>
</dbReference>
<protein>
    <recommendedName>
        <fullName evidence="4">16S rRNA (cytosine(967)-C(5))-methyltransferase</fullName>
        <ecNumber evidence="4">2.1.1.176</ecNumber>
    </recommendedName>
    <alternativeName>
        <fullName evidence="14">16S rRNA m5C967 methyltransferase</fullName>
    </alternativeName>
    <alternativeName>
        <fullName evidence="15">rRNA (cytosine-C(5)-)-methyltransferase RsmB</fullName>
    </alternativeName>
</protein>
<dbReference type="GO" id="GO:0008649">
    <property type="term" value="F:rRNA methyltransferase activity"/>
    <property type="evidence" value="ECO:0007669"/>
    <property type="project" value="InterPro"/>
</dbReference>
<dbReference type="Pfam" id="PF01029">
    <property type="entry name" value="NusB"/>
    <property type="match status" value="1"/>
</dbReference>
<dbReference type="Pfam" id="PF01189">
    <property type="entry name" value="Methyltr_RsmB-F"/>
    <property type="match status" value="1"/>
</dbReference>
<evidence type="ECO:0000256" key="16">
    <source>
        <dbReference type="ARBA" id="ARBA00047283"/>
    </source>
</evidence>
<comment type="function">
    <text evidence="1">Specifically methylates the cytosine at position 967 (m5C967) of 16S rRNA.</text>
</comment>
<feature type="binding site" evidence="17">
    <location>
        <position position="322"/>
    </location>
    <ligand>
        <name>S-adenosyl-L-methionine</name>
        <dbReference type="ChEBI" id="CHEBI:59789"/>
    </ligand>
</feature>
<dbReference type="NCBIfam" id="TIGR00563">
    <property type="entry name" value="rsmB"/>
    <property type="match status" value="1"/>
</dbReference>
<evidence type="ECO:0000256" key="4">
    <source>
        <dbReference type="ARBA" id="ARBA00012140"/>
    </source>
</evidence>
<dbReference type="GO" id="GO:0031564">
    <property type="term" value="P:transcription antitermination"/>
    <property type="evidence" value="ECO:0007669"/>
    <property type="project" value="UniProtKB-KW"/>
</dbReference>
<evidence type="ECO:0000256" key="17">
    <source>
        <dbReference type="PROSITE-ProRule" id="PRU01023"/>
    </source>
</evidence>
<evidence type="ECO:0000256" key="12">
    <source>
        <dbReference type="ARBA" id="ARBA00023015"/>
    </source>
</evidence>
<gene>
    <name evidence="19" type="primary">rsmB</name>
    <name evidence="19" type="ORF">GYA55_11135</name>
</gene>
<comment type="similarity">
    <text evidence="17">Belongs to the class I-like SAM-binding methyltransferase superfamily. RsmB/NOP family.</text>
</comment>
<organism evidence="19 20">
    <name type="scientific">SAR324 cluster bacterium</name>
    <dbReference type="NCBI Taxonomy" id="2024889"/>
    <lineage>
        <taxon>Bacteria</taxon>
        <taxon>Deltaproteobacteria</taxon>
        <taxon>SAR324 cluster</taxon>
    </lineage>
</organism>
<dbReference type="AlphaFoldDB" id="A0A7X9IM65"/>
<keyword evidence="7 17" id="KW-0489">Methyltransferase</keyword>
<dbReference type="InterPro" id="IPR011605">
    <property type="entry name" value="NusB_fam"/>
</dbReference>
<dbReference type="NCBIfam" id="TIGR01951">
    <property type="entry name" value="nusB"/>
    <property type="match status" value="1"/>
</dbReference>
<proteinExistence type="inferred from homology"/>
<keyword evidence="9 17" id="KW-0949">S-adenosyl-L-methionine</keyword>
<evidence type="ECO:0000313" key="20">
    <source>
        <dbReference type="Proteomes" id="UP000524246"/>
    </source>
</evidence>
<dbReference type="Proteomes" id="UP000524246">
    <property type="component" value="Unassembled WGS sequence"/>
</dbReference>
<evidence type="ECO:0000256" key="3">
    <source>
        <dbReference type="ARBA" id="ARBA00005952"/>
    </source>
</evidence>
<evidence type="ECO:0000256" key="1">
    <source>
        <dbReference type="ARBA" id="ARBA00002724"/>
    </source>
</evidence>
<dbReference type="EC" id="2.1.1.176" evidence="4"/>
<dbReference type="GO" id="GO:0005737">
    <property type="term" value="C:cytoplasm"/>
    <property type="evidence" value="ECO:0007669"/>
    <property type="project" value="UniProtKB-SubCell"/>
</dbReference>
<dbReference type="InterPro" id="IPR004573">
    <property type="entry name" value="rRNA_ssu_MeTfrase_B"/>
</dbReference>
<feature type="active site" description="Nucleophile" evidence="17">
    <location>
        <position position="391"/>
    </location>
</feature>
<dbReference type="Gene3D" id="1.10.940.10">
    <property type="entry name" value="NusB-like"/>
    <property type="match status" value="1"/>
</dbReference>
<dbReference type="SUPFAM" id="SSF48013">
    <property type="entry name" value="NusB-like"/>
    <property type="match status" value="1"/>
</dbReference>